<dbReference type="STRING" id="857340.A0A086T377"/>
<feature type="signal peptide" evidence="1">
    <location>
        <begin position="1"/>
        <end position="17"/>
    </location>
</feature>
<accession>A0A086T377</accession>
<dbReference type="Proteomes" id="UP000029964">
    <property type="component" value="Unassembled WGS sequence"/>
</dbReference>
<evidence type="ECO:0000313" key="3">
    <source>
        <dbReference type="Proteomes" id="UP000029964"/>
    </source>
</evidence>
<dbReference type="OrthoDB" id="5135119at2759"/>
<sequence length="106" mass="11622">MLPLVVVSLRLASLAFSMVCKLQETFPSLLLPTWPARLPRPRAKAGPARLRARLSTASSSSTFENKNYGKALSDPDFKFFAKRGITLSNYFVVTHPSEPNSMAGPP</sequence>
<organism evidence="2 3">
    <name type="scientific">Hapsidospora chrysogenum (strain ATCC 11550 / CBS 779.69 / DSM 880 / IAM 14645 / JCM 23072 / IMI 49137)</name>
    <name type="common">Acremonium chrysogenum</name>
    <dbReference type="NCBI Taxonomy" id="857340"/>
    <lineage>
        <taxon>Eukaryota</taxon>
        <taxon>Fungi</taxon>
        <taxon>Dikarya</taxon>
        <taxon>Ascomycota</taxon>
        <taxon>Pezizomycotina</taxon>
        <taxon>Sordariomycetes</taxon>
        <taxon>Hypocreomycetidae</taxon>
        <taxon>Hypocreales</taxon>
        <taxon>Bionectriaceae</taxon>
        <taxon>Hapsidospora</taxon>
    </lineage>
</organism>
<comment type="caution">
    <text evidence="2">The sequence shown here is derived from an EMBL/GenBank/DDBJ whole genome shotgun (WGS) entry which is preliminary data.</text>
</comment>
<keyword evidence="1" id="KW-0732">Signal</keyword>
<keyword evidence="3" id="KW-1185">Reference proteome</keyword>
<evidence type="ECO:0000313" key="2">
    <source>
        <dbReference type="EMBL" id="KFH43809.1"/>
    </source>
</evidence>
<reference evidence="3" key="1">
    <citation type="journal article" date="2014" name="Genome Announc.">
        <title>Genome sequence and annotation of Acremonium chrysogenum, producer of the beta-lactam antibiotic cephalosporin C.</title>
        <authorList>
            <person name="Terfehr D."/>
            <person name="Dahlmann T.A."/>
            <person name="Specht T."/>
            <person name="Zadra I."/>
            <person name="Kuernsteiner H."/>
            <person name="Kueck U."/>
        </authorList>
    </citation>
    <scope>NUCLEOTIDE SEQUENCE [LARGE SCALE GENOMIC DNA]</scope>
    <source>
        <strain evidence="3">ATCC 11550 / CBS 779.69 / DSM 880 / IAM 14645 / JCM 23072 / IMI 49137</strain>
    </source>
</reference>
<proteinExistence type="predicted"/>
<evidence type="ECO:0000256" key="1">
    <source>
        <dbReference type="SAM" id="SignalP"/>
    </source>
</evidence>
<dbReference type="EMBL" id="JPKY01000061">
    <property type="protein sequence ID" value="KFH43809.1"/>
    <property type="molecule type" value="Genomic_DNA"/>
</dbReference>
<dbReference type="HOGENOM" id="CLU_2222407_0_0_1"/>
<gene>
    <name evidence="2" type="ORF">ACRE_054070</name>
</gene>
<protein>
    <submittedName>
        <fullName evidence="2">Acid phosphatase-like protein</fullName>
    </submittedName>
</protein>
<dbReference type="AlphaFoldDB" id="A0A086T377"/>
<feature type="chain" id="PRO_5001815252" evidence="1">
    <location>
        <begin position="18"/>
        <end position="106"/>
    </location>
</feature>
<name>A0A086T377_HAPC1</name>